<name>A0ABQ1ACC6_9EURO</name>
<keyword evidence="1" id="KW-0040">ANK repeat</keyword>
<dbReference type="PROSITE" id="PS50088">
    <property type="entry name" value="ANK_REPEAT"/>
    <property type="match status" value="1"/>
</dbReference>
<reference evidence="2 3" key="1">
    <citation type="submission" date="2020-01" db="EMBL/GenBank/DDBJ databases">
        <title>Draft genome sequence of Aspergillus udagawae IFM 53868.</title>
        <authorList>
            <person name="Takahashi H."/>
            <person name="Yaguchi T."/>
        </authorList>
    </citation>
    <scope>NUCLEOTIDE SEQUENCE [LARGE SCALE GENOMIC DNA]</scope>
    <source>
        <strain evidence="2 3">IFM 53868</strain>
    </source>
</reference>
<dbReference type="Pfam" id="PF13637">
    <property type="entry name" value="Ank_4"/>
    <property type="match status" value="1"/>
</dbReference>
<evidence type="ECO:0000313" key="2">
    <source>
        <dbReference type="EMBL" id="GFF78701.1"/>
    </source>
</evidence>
<dbReference type="Gene3D" id="1.25.40.20">
    <property type="entry name" value="Ankyrin repeat-containing domain"/>
    <property type="match status" value="1"/>
</dbReference>
<evidence type="ECO:0000313" key="3">
    <source>
        <dbReference type="Proteomes" id="UP000465266"/>
    </source>
</evidence>
<evidence type="ECO:0000256" key="1">
    <source>
        <dbReference type="PROSITE-ProRule" id="PRU00023"/>
    </source>
</evidence>
<comment type="caution">
    <text evidence="2">The sequence shown here is derived from an EMBL/GenBank/DDBJ whole genome shotgun (WGS) entry which is preliminary data.</text>
</comment>
<dbReference type="EMBL" id="BLKG01000016">
    <property type="protein sequence ID" value="GFF78701.1"/>
    <property type="molecule type" value="Genomic_DNA"/>
</dbReference>
<sequence length="600" mass="68847">MAEVLGVVGSVISILQLVEQTIQTINRVRALRAFMGTVSDDLEEFLDDIEIVQKILMTLTPEMLGVLSVPLIERRLQRFQADLTLFASAIQSERDRVANKRLAKFKLFLKKDKLQKQRESLENIRHTLILLQQTYFSAHVRNLRLVENPASNAPTNTATPQAPSDCQQLDYNPRQPRNLQHIYARGTRKNKTFSFRTPLLFVDKFWNINITGINPGWNFSIRSYNVIPYNSAIIRHCQSGKIEEIQRLFENHLASPFDCDEFGWPLLHRAVSRGQLEVCKFLLQNGADPTVRSHRFGATPLEFINSTCNNLWIDEPENLDRTVDLYRLLLMDNEDVLLEKPDSTFVGLFRFQGPPEALKQIQESLFVNYASLPIELRFRRAISLEAWGSGGPRRPETLRVAMGGDSIDPAAYHLTDEDGKTLLSKIVEFMAVDIARSREDNIPPRREIIREAVQAGADLCQISTQYRYSYTPLMGFFHYLGKIRRARYNFHQILQSWALELQSAGVDLAAYGAKESDLWKSGAVDSSVEVFAFSSCNDPFDHAQLEECGEWLEVHLFSLSYGPNPEDWHVWFDNPVDEVVGEFWEMVEREEEIMPGTWVE</sequence>
<keyword evidence="3" id="KW-1185">Reference proteome</keyword>
<gene>
    <name evidence="2" type="ORF">IFM53868_02411</name>
</gene>
<dbReference type="PROSITE" id="PS50297">
    <property type="entry name" value="ANK_REP_REGION"/>
    <property type="match status" value="1"/>
</dbReference>
<dbReference type="InterPro" id="IPR002110">
    <property type="entry name" value="Ankyrin_rpt"/>
</dbReference>
<organism evidence="2 3">
    <name type="scientific">Aspergillus udagawae</name>
    <dbReference type="NCBI Taxonomy" id="91492"/>
    <lineage>
        <taxon>Eukaryota</taxon>
        <taxon>Fungi</taxon>
        <taxon>Dikarya</taxon>
        <taxon>Ascomycota</taxon>
        <taxon>Pezizomycotina</taxon>
        <taxon>Eurotiomycetes</taxon>
        <taxon>Eurotiomycetidae</taxon>
        <taxon>Eurotiales</taxon>
        <taxon>Aspergillaceae</taxon>
        <taxon>Aspergillus</taxon>
        <taxon>Aspergillus subgen. Fumigati</taxon>
    </lineage>
</organism>
<dbReference type="Proteomes" id="UP000465266">
    <property type="component" value="Unassembled WGS sequence"/>
</dbReference>
<dbReference type="SMART" id="SM00248">
    <property type="entry name" value="ANK"/>
    <property type="match status" value="1"/>
</dbReference>
<accession>A0ABQ1ACC6</accession>
<dbReference type="SUPFAM" id="SSF48403">
    <property type="entry name" value="Ankyrin repeat"/>
    <property type="match status" value="1"/>
</dbReference>
<proteinExistence type="predicted"/>
<dbReference type="InterPro" id="IPR036770">
    <property type="entry name" value="Ankyrin_rpt-contain_sf"/>
</dbReference>
<feature type="repeat" description="ANK" evidence="1">
    <location>
        <begin position="262"/>
        <end position="294"/>
    </location>
</feature>
<protein>
    <submittedName>
        <fullName evidence="2">Uncharacterized protein</fullName>
    </submittedName>
</protein>